<dbReference type="GeneID" id="42178704"/>
<dbReference type="AlphaFoldDB" id="A0A4D6KBR4"/>
<dbReference type="CDD" id="cd12089">
    <property type="entry name" value="Hef_ID"/>
    <property type="match status" value="1"/>
</dbReference>
<dbReference type="PROSITE" id="PS51194">
    <property type="entry name" value="HELICASE_CTER"/>
    <property type="match status" value="1"/>
</dbReference>
<evidence type="ECO:0000256" key="4">
    <source>
        <dbReference type="ARBA" id="ARBA00022840"/>
    </source>
</evidence>
<dbReference type="SMART" id="SM00490">
    <property type="entry name" value="HELICc"/>
    <property type="match status" value="1"/>
</dbReference>
<dbReference type="SUPFAM" id="SSF52540">
    <property type="entry name" value="P-loop containing nucleoside triphosphate hydrolases"/>
    <property type="match status" value="1"/>
</dbReference>
<dbReference type="PROSITE" id="PS51192">
    <property type="entry name" value="HELICASE_ATP_BIND_1"/>
    <property type="match status" value="1"/>
</dbReference>
<dbReference type="InterPro" id="IPR011335">
    <property type="entry name" value="Restrct_endonuc-II-like"/>
</dbReference>
<dbReference type="Pfam" id="PF21210">
    <property type="entry name" value="RNA_helicase_helical"/>
    <property type="match status" value="1"/>
</dbReference>
<gene>
    <name evidence="8" type="ORF">E5139_07170</name>
</gene>
<dbReference type="GO" id="GO:0003677">
    <property type="term" value="F:DNA binding"/>
    <property type="evidence" value="ECO:0007669"/>
    <property type="project" value="InterPro"/>
</dbReference>
<feature type="domain" description="Helicase ATP-binding" evidence="6">
    <location>
        <begin position="34"/>
        <end position="201"/>
    </location>
</feature>
<organism evidence="8 9">
    <name type="scientific">Halomicrobium mukohataei</name>
    <dbReference type="NCBI Taxonomy" id="57705"/>
    <lineage>
        <taxon>Archaea</taxon>
        <taxon>Methanobacteriati</taxon>
        <taxon>Methanobacteriota</taxon>
        <taxon>Stenosarchaea group</taxon>
        <taxon>Halobacteria</taxon>
        <taxon>Halobacteriales</taxon>
        <taxon>Haloarculaceae</taxon>
        <taxon>Halomicrobium</taxon>
    </lineage>
</organism>
<dbReference type="Gene3D" id="3.40.50.300">
    <property type="entry name" value="P-loop containing nucleotide triphosphate hydrolases"/>
    <property type="match status" value="2"/>
</dbReference>
<dbReference type="SMART" id="SM00278">
    <property type="entry name" value="HhH1"/>
    <property type="match status" value="2"/>
</dbReference>
<keyword evidence="2" id="KW-0378">Hydrolase</keyword>
<feature type="domain" description="Helicase C-terminal" evidence="7">
    <location>
        <begin position="365"/>
        <end position="524"/>
    </location>
</feature>
<dbReference type="Pfam" id="PF00270">
    <property type="entry name" value="DEAD"/>
    <property type="match status" value="1"/>
</dbReference>
<feature type="compositionally biased region" description="Low complexity" evidence="5">
    <location>
        <begin position="587"/>
        <end position="609"/>
    </location>
</feature>
<dbReference type="RefSeq" id="WP_015761779.1">
    <property type="nucleotide sequence ID" value="NZ_CP039375.1"/>
</dbReference>
<dbReference type="GO" id="GO:0006281">
    <property type="term" value="P:DNA repair"/>
    <property type="evidence" value="ECO:0007669"/>
    <property type="project" value="InterPro"/>
</dbReference>
<dbReference type="GO" id="GO:0004386">
    <property type="term" value="F:helicase activity"/>
    <property type="evidence" value="ECO:0007669"/>
    <property type="project" value="UniProtKB-KW"/>
</dbReference>
<dbReference type="PANTHER" id="PTHR14025">
    <property type="entry name" value="FANCONI ANEMIA GROUP M FANCM FAMILY MEMBER"/>
    <property type="match status" value="1"/>
</dbReference>
<dbReference type="SUPFAM" id="SSF52980">
    <property type="entry name" value="Restriction endonuclease-like"/>
    <property type="match status" value="1"/>
</dbReference>
<dbReference type="OMA" id="IFYEPVP"/>
<proteinExistence type="predicted"/>
<evidence type="ECO:0000313" key="8">
    <source>
        <dbReference type="EMBL" id="QCD65427.1"/>
    </source>
</evidence>
<dbReference type="EMBL" id="CP039375">
    <property type="protein sequence ID" value="QCD65427.1"/>
    <property type="molecule type" value="Genomic_DNA"/>
</dbReference>
<sequence>MAQSDADPGSTDGHVDHPLVTPGLLEQRRYQRELADTALADHTLVCLPTGLGKTTVSLLVTAERIQDAQWKSLLLAPTKPLVQQHAEFYREALQVPDDEIVVFTGEVRPAKRSDLWEDARVVIATPQVVENDLVGNRISLANVTHCTFDECHRATGDYAYNYIAERYHEDASDPLVTAMSASPGGDEEEILTVCENLGLREVAVMTEDDADVAEHTHDTELEWKRIELPETVIEIRDAINEVVSDRLAQLKELGVTSTTQPDVSEREIQKIQGKLSELMDNDQSEGYSGMSLLAEVRKLRTAVTYAETQSVEALRRYFERQKEAARSSGASKADQRLVSDPTVMEAMRKAENFTDLHPKFRRTRMLLAETLGIENGERVIVFTESRDTAETLTDFLSDHFETEKFVGQSDTEGSEGMTQTQQQETLDRFRAGEFEVLVSTSVAEEGLDVPEVDLVLFYEPVPTAIRSIQRKGRTGRQTEGRVVVLLAEDTRDEAYFWKSRQDEQRMEDELRTLKGVAGQLESKLGGEQTGVDEYDDGQTDRERGEEPGGDGLDGDEGTTSSGNGGGPSDAERQPSEASNTGERSEADGQTADGDGQAGLDAFADDGATGADEDETAGVPDETKGSTPEPHADGDETVAIVADQRELDSTIARDLSTREGVQTELETLAVGDYVLSDRVVVERKTVSDFLDTLTGGDRSMFEQVGDATRHYARPVVVIEGGDLYGERNVHHKAIQGALASLSVDFGASVLQTADEEETADLLETIARREQEESDREVSVHGEKQAKTLGEQQEYVVASVAEVGPVTARALLEHFGSVEAVMTADEDELMDVDGVGEVTAERFRDVVGSEFEQ</sequence>
<dbReference type="InterPro" id="IPR014001">
    <property type="entry name" value="Helicase_ATP-bd"/>
</dbReference>
<dbReference type="Gene3D" id="3.40.50.10130">
    <property type="match status" value="1"/>
</dbReference>
<dbReference type="InterPro" id="IPR010994">
    <property type="entry name" value="RuvA_2-like"/>
</dbReference>
<keyword evidence="1" id="KW-0547">Nucleotide-binding</keyword>
<evidence type="ECO:0000256" key="3">
    <source>
        <dbReference type="ARBA" id="ARBA00022806"/>
    </source>
</evidence>
<dbReference type="Proteomes" id="UP000297053">
    <property type="component" value="Chromosome"/>
</dbReference>
<dbReference type="InterPro" id="IPR027417">
    <property type="entry name" value="P-loop_NTPase"/>
</dbReference>
<dbReference type="Pfam" id="PF00271">
    <property type="entry name" value="Helicase_C"/>
    <property type="match status" value="1"/>
</dbReference>
<evidence type="ECO:0000256" key="5">
    <source>
        <dbReference type="SAM" id="MobiDB-lite"/>
    </source>
</evidence>
<dbReference type="InterPro" id="IPR001650">
    <property type="entry name" value="Helicase_C-like"/>
</dbReference>
<dbReference type="NCBIfam" id="NF010337">
    <property type="entry name" value="PRK13766.1"/>
    <property type="match status" value="1"/>
</dbReference>
<evidence type="ECO:0000256" key="1">
    <source>
        <dbReference type="ARBA" id="ARBA00022741"/>
    </source>
</evidence>
<dbReference type="SMART" id="SM00891">
    <property type="entry name" value="ERCC4"/>
    <property type="match status" value="1"/>
</dbReference>
<accession>A0A4D6KBR4</accession>
<keyword evidence="3 8" id="KW-0347">Helicase</keyword>
<feature type="region of interest" description="Disordered" evidence="5">
    <location>
        <begin position="519"/>
        <end position="635"/>
    </location>
</feature>
<dbReference type="InterPro" id="IPR003583">
    <property type="entry name" value="Hlx-hairpin-Hlx_DNA-bd_motif"/>
</dbReference>
<dbReference type="PANTHER" id="PTHR14025:SF20">
    <property type="entry name" value="FANCONI ANEMIA GROUP M PROTEIN"/>
    <property type="match status" value="1"/>
</dbReference>
<dbReference type="SMART" id="SM00487">
    <property type="entry name" value="DEXDc"/>
    <property type="match status" value="1"/>
</dbReference>
<name>A0A4D6KBR4_9EURY</name>
<evidence type="ECO:0000313" key="9">
    <source>
        <dbReference type="Proteomes" id="UP000297053"/>
    </source>
</evidence>
<reference evidence="8 9" key="2">
    <citation type="submission" date="2019-04" db="EMBL/GenBank/DDBJ databases">
        <authorList>
            <person name="Yang S."/>
            <person name="Wei W."/>
        </authorList>
    </citation>
    <scope>NUCLEOTIDE SEQUENCE [LARGE SCALE GENOMIC DNA]</scope>
    <source>
        <strain evidence="9">ZP60</strain>
    </source>
</reference>
<dbReference type="Pfam" id="PF02732">
    <property type="entry name" value="ERCC4"/>
    <property type="match status" value="1"/>
</dbReference>
<dbReference type="SUPFAM" id="SSF47781">
    <property type="entry name" value="RuvA domain 2-like"/>
    <property type="match status" value="1"/>
</dbReference>
<dbReference type="GO" id="GO:0004518">
    <property type="term" value="F:nuclease activity"/>
    <property type="evidence" value="ECO:0007669"/>
    <property type="project" value="InterPro"/>
</dbReference>
<dbReference type="Gene3D" id="1.10.150.20">
    <property type="entry name" value="5' to 3' exonuclease, C-terminal subdomain"/>
    <property type="match status" value="1"/>
</dbReference>
<dbReference type="Pfam" id="PF14520">
    <property type="entry name" value="HHH_5"/>
    <property type="match status" value="1"/>
</dbReference>
<dbReference type="CDD" id="cd20075">
    <property type="entry name" value="XPF_nuclease_XPF_arch"/>
    <property type="match status" value="1"/>
</dbReference>
<dbReference type="InterPro" id="IPR011545">
    <property type="entry name" value="DEAD/DEAH_box_helicase_dom"/>
</dbReference>
<reference evidence="8 9" key="1">
    <citation type="submission" date="2019-04" db="EMBL/GenBank/DDBJ databases">
        <title>Complete genome sequence of Arthrobacter sp. ZXY-2 associated with effective atrazine degradation and salt adaptation.</title>
        <authorList>
            <person name="Zhao X."/>
        </authorList>
    </citation>
    <scope>NUCLEOTIDE SEQUENCE [LARGE SCALE GENOMIC DNA]</scope>
    <source>
        <strain evidence="9">ZP60</strain>
    </source>
</reference>
<dbReference type="GO" id="GO:0140097">
    <property type="term" value="F:catalytic activity, acting on DNA"/>
    <property type="evidence" value="ECO:0007669"/>
    <property type="project" value="UniProtKB-ARBA"/>
</dbReference>
<dbReference type="KEGG" id="halz:E5139_07170"/>
<evidence type="ECO:0000259" key="6">
    <source>
        <dbReference type="PROSITE" id="PS51192"/>
    </source>
</evidence>
<dbReference type="InterPro" id="IPR041755">
    <property type="entry name" value="Hef_ID"/>
</dbReference>
<dbReference type="InterPro" id="IPR006166">
    <property type="entry name" value="ERCC4_domain"/>
</dbReference>
<dbReference type="Gene3D" id="1.20.1320.20">
    <property type="entry name" value="hef helicase domain"/>
    <property type="match status" value="1"/>
</dbReference>
<evidence type="ECO:0000259" key="7">
    <source>
        <dbReference type="PROSITE" id="PS51194"/>
    </source>
</evidence>
<dbReference type="GO" id="GO:0016787">
    <property type="term" value="F:hydrolase activity"/>
    <property type="evidence" value="ECO:0007669"/>
    <property type="project" value="UniProtKB-KW"/>
</dbReference>
<protein>
    <submittedName>
        <fullName evidence="8">DEAD/DEAH box helicase</fullName>
    </submittedName>
</protein>
<dbReference type="GO" id="GO:0005524">
    <property type="term" value="F:ATP binding"/>
    <property type="evidence" value="ECO:0007669"/>
    <property type="project" value="UniProtKB-KW"/>
</dbReference>
<evidence type="ECO:0000256" key="2">
    <source>
        <dbReference type="ARBA" id="ARBA00022801"/>
    </source>
</evidence>
<keyword evidence="4" id="KW-0067">ATP-binding</keyword>